<dbReference type="AlphaFoldDB" id="A0A1G4B767"/>
<keyword evidence="3 7" id="KW-0812">Transmembrane</keyword>
<feature type="transmembrane region" description="Helical" evidence="7">
    <location>
        <begin position="247"/>
        <end position="271"/>
    </location>
</feature>
<feature type="transmembrane region" description="Helical" evidence="7">
    <location>
        <begin position="12"/>
        <end position="34"/>
    </location>
</feature>
<keyword evidence="9" id="KW-1185">Reference proteome</keyword>
<feature type="transmembrane region" description="Helical" evidence="7">
    <location>
        <begin position="40"/>
        <end position="63"/>
    </location>
</feature>
<protein>
    <recommendedName>
        <fullName evidence="10">Integral membrane protein DUF125</fullName>
    </recommendedName>
</protein>
<comment type="subcellular location">
    <subcellularLocation>
        <location evidence="1">Endomembrane system</location>
        <topology evidence="1">Multi-pass membrane protein</topology>
    </subcellularLocation>
</comment>
<evidence type="ECO:0000256" key="6">
    <source>
        <dbReference type="SAM" id="MobiDB-lite"/>
    </source>
</evidence>
<dbReference type="GeneID" id="34560634"/>
<evidence type="ECO:0000313" key="9">
    <source>
        <dbReference type="Proteomes" id="UP000176998"/>
    </source>
</evidence>
<sequence>MVSSALSRFLSDFTLGFADGLTVPFALTAGLSSLGRSETVIYAGLAELCAGCISMGIGGYLAARDSSHNNSRMVLPPPSPPSADGEEQGRLLSAERHSEDELDEEKRSTGRSVGDEEEEAVLRYLQPLGLPETTVAMVVGAVRSQSGGLGWASERIKGAQASRPEFLAEMDACETSQPPISPIFSGLSIALGYLCGGLMPLLPYLFASSVGQGLLWSIVVCLVALFAFGAGKSWLLGDGRTSRIRCLWEGFQMMLFGCCAAGAAVVCVRLVDQKWT</sequence>
<evidence type="ECO:0000256" key="3">
    <source>
        <dbReference type="ARBA" id="ARBA00022692"/>
    </source>
</evidence>
<evidence type="ECO:0000256" key="7">
    <source>
        <dbReference type="SAM" id="Phobius"/>
    </source>
</evidence>
<feature type="region of interest" description="Disordered" evidence="6">
    <location>
        <begin position="68"/>
        <end position="115"/>
    </location>
</feature>
<dbReference type="Pfam" id="PF01988">
    <property type="entry name" value="VIT1"/>
    <property type="match status" value="2"/>
</dbReference>
<feature type="transmembrane region" description="Helical" evidence="7">
    <location>
        <begin position="213"/>
        <end position="235"/>
    </location>
</feature>
<comment type="similarity">
    <text evidence="2">Belongs to the CCC1 family.</text>
</comment>
<dbReference type="STRING" id="1209926.A0A1G4B767"/>
<dbReference type="RefSeq" id="XP_022474389.1">
    <property type="nucleotide sequence ID" value="XM_022619124.1"/>
</dbReference>
<evidence type="ECO:0000256" key="4">
    <source>
        <dbReference type="ARBA" id="ARBA00022989"/>
    </source>
</evidence>
<evidence type="ECO:0000256" key="1">
    <source>
        <dbReference type="ARBA" id="ARBA00004127"/>
    </source>
</evidence>
<feature type="compositionally biased region" description="Basic and acidic residues" evidence="6">
    <location>
        <begin position="87"/>
        <end position="108"/>
    </location>
</feature>
<keyword evidence="5 7" id="KW-0472">Membrane</keyword>
<evidence type="ECO:0000256" key="2">
    <source>
        <dbReference type="ARBA" id="ARBA00007049"/>
    </source>
</evidence>
<accession>A0A1G4B767</accession>
<dbReference type="OrthoDB" id="73465at2759"/>
<dbReference type="GO" id="GO:0005384">
    <property type="term" value="F:manganese ion transmembrane transporter activity"/>
    <property type="evidence" value="ECO:0007669"/>
    <property type="project" value="InterPro"/>
</dbReference>
<dbReference type="EMBL" id="MJBS01000060">
    <property type="protein sequence ID" value="OHE97234.1"/>
    <property type="molecule type" value="Genomic_DNA"/>
</dbReference>
<reference evidence="8 9" key="1">
    <citation type="submission" date="2016-09" db="EMBL/GenBank/DDBJ databases">
        <authorList>
            <person name="Capua I."/>
            <person name="De Benedictis P."/>
            <person name="Joannis T."/>
            <person name="Lombin L.H."/>
            <person name="Cattoli G."/>
        </authorList>
    </citation>
    <scope>NUCLEOTIDE SEQUENCE [LARGE SCALE GENOMIC DNA]</scope>
    <source>
        <strain evidence="8 9">IMI 309357</strain>
    </source>
</reference>
<evidence type="ECO:0000256" key="5">
    <source>
        <dbReference type="ARBA" id="ARBA00023136"/>
    </source>
</evidence>
<dbReference type="GO" id="GO:0012505">
    <property type="term" value="C:endomembrane system"/>
    <property type="evidence" value="ECO:0007669"/>
    <property type="project" value="UniProtKB-SubCell"/>
</dbReference>
<keyword evidence="4 7" id="KW-1133">Transmembrane helix</keyword>
<dbReference type="GO" id="GO:0030026">
    <property type="term" value="P:intracellular manganese ion homeostasis"/>
    <property type="evidence" value="ECO:0007669"/>
    <property type="project" value="InterPro"/>
</dbReference>
<evidence type="ECO:0000313" key="8">
    <source>
        <dbReference type="EMBL" id="OHE97234.1"/>
    </source>
</evidence>
<dbReference type="InterPro" id="IPR008217">
    <property type="entry name" value="Ccc1_fam"/>
</dbReference>
<proteinExistence type="inferred from homology"/>
<dbReference type="PANTHER" id="PTHR31851">
    <property type="entry name" value="FE(2+)/MN(2+) TRANSPORTER PCL1"/>
    <property type="match status" value="1"/>
</dbReference>
<feature type="transmembrane region" description="Helical" evidence="7">
    <location>
        <begin position="187"/>
        <end position="207"/>
    </location>
</feature>
<organism evidence="8 9">
    <name type="scientific">Colletotrichum orchidophilum</name>
    <dbReference type="NCBI Taxonomy" id="1209926"/>
    <lineage>
        <taxon>Eukaryota</taxon>
        <taxon>Fungi</taxon>
        <taxon>Dikarya</taxon>
        <taxon>Ascomycota</taxon>
        <taxon>Pezizomycotina</taxon>
        <taxon>Sordariomycetes</taxon>
        <taxon>Hypocreomycetidae</taxon>
        <taxon>Glomerellales</taxon>
        <taxon>Glomerellaceae</taxon>
        <taxon>Colletotrichum</taxon>
    </lineage>
</organism>
<name>A0A1G4B767_9PEZI</name>
<evidence type="ECO:0008006" key="10">
    <source>
        <dbReference type="Google" id="ProtNLM"/>
    </source>
</evidence>
<comment type="caution">
    <text evidence="8">The sequence shown here is derived from an EMBL/GenBank/DDBJ whole genome shotgun (WGS) entry which is preliminary data.</text>
</comment>
<gene>
    <name evidence="8" type="ORF">CORC01_07488</name>
</gene>
<dbReference type="Proteomes" id="UP000176998">
    <property type="component" value="Unassembled WGS sequence"/>
</dbReference>